<dbReference type="InterPro" id="IPR034683">
    <property type="entry name" value="IspD/TarI"/>
</dbReference>
<dbReference type="GO" id="GO:0046872">
    <property type="term" value="F:metal ion binding"/>
    <property type="evidence" value="ECO:0007669"/>
    <property type="project" value="UniProtKB-KW"/>
</dbReference>
<dbReference type="CDD" id="cd00554">
    <property type="entry name" value="MECDP_synthase"/>
    <property type="match status" value="1"/>
</dbReference>
<dbReference type="PROSITE" id="PS01350">
    <property type="entry name" value="ISPF"/>
    <property type="match status" value="1"/>
</dbReference>
<feature type="region of interest" description="2-C-methyl-D-erythritol 4-phosphate cytidylyltransferase" evidence="14">
    <location>
        <begin position="1"/>
        <end position="214"/>
    </location>
</feature>
<evidence type="ECO:0000256" key="6">
    <source>
        <dbReference type="ARBA" id="ARBA00008480"/>
    </source>
</evidence>
<keyword evidence="17" id="KW-1185">Reference proteome</keyword>
<feature type="site" description="Transition state stabilizer" evidence="14">
    <location>
        <position position="15"/>
    </location>
</feature>
<evidence type="ECO:0000256" key="11">
    <source>
        <dbReference type="ARBA" id="ARBA00023229"/>
    </source>
</evidence>
<dbReference type="AlphaFoldDB" id="A0A6H1Q0S7"/>
<dbReference type="NCBIfam" id="TIGR00151">
    <property type="entry name" value="ispF"/>
    <property type="match status" value="1"/>
</dbReference>
<keyword evidence="11 14" id="KW-0414">Isoprene biosynthesis</keyword>
<feature type="site" description="Transition state stabilizer" evidence="14">
    <location>
        <position position="247"/>
    </location>
</feature>
<dbReference type="HAMAP" id="MF_01520">
    <property type="entry name" value="IspDF"/>
    <property type="match status" value="1"/>
</dbReference>
<dbReference type="Gene3D" id="3.30.1330.50">
    <property type="entry name" value="2-C-methyl-D-erythritol 2,4-cyclodiphosphate synthase"/>
    <property type="match status" value="1"/>
</dbReference>
<feature type="site" description="Transition state stabilizer" evidence="14">
    <location>
        <position position="22"/>
    </location>
</feature>
<feature type="binding site" evidence="14">
    <location>
        <position position="355"/>
    </location>
    <ligand>
        <name>4-CDP-2-C-methyl-D-erythritol 2-phosphate</name>
        <dbReference type="ChEBI" id="CHEBI:57919"/>
    </ligand>
</feature>
<sequence>MNSCFIILAGGESKRFNSNIPKPYTNYRGKPLLLHSIDKAKVFNKFNKIVLVVNKKHKDYIKKLNIKNIKIIIGGKTRAESAYNALKSIKGNNFKNVIIHDAARPNFSLKLLKKLMDGLKTNDCVIPAIQTADSVKQKISNIVTNLKRENIYLIQTPQAFNYKKLYSLQNNKSTEVTDDANLFARAGKKIKIIKGETNNNKITVNTDIKFNNLIKFGLGFDVHRLVPNKKLYLGGIKIPSPIGTLGHSDGDPVLHAVTDAILGACSMGDIGEKFSDKSKKFKNIRSTILLSEIIKQTIKKGYLINNLDINIITQKPKIQKYKKQIINCIAKICNISPTQINIKGKTTEKLGVIGKEKAIACEVIASVIKND</sequence>
<feature type="binding site" evidence="14">
    <location>
        <begin position="269"/>
        <end position="271"/>
    </location>
    <ligand>
        <name>4-CDP-2-C-methyl-D-erythritol 2-phosphate</name>
        <dbReference type="ChEBI" id="CHEBI:57919"/>
    </ligand>
</feature>
<evidence type="ECO:0000256" key="12">
    <source>
        <dbReference type="ARBA" id="ARBA00023239"/>
    </source>
</evidence>
<dbReference type="InterPro" id="IPR026596">
    <property type="entry name" value="IspD/F"/>
</dbReference>
<keyword evidence="8 14" id="KW-0808">Transferase</keyword>
<dbReference type="RefSeq" id="WP_168606318.1">
    <property type="nucleotide sequence ID" value="NZ_CP038852.1"/>
</dbReference>
<comment type="similarity">
    <text evidence="14">In the N-terminal section; belongs to the IspD/TarI cytidylyltransferase family. IspD subfamily.</text>
</comment>
<dbReference type="GO" id="GO:0016114">
    <property type="term" value="P:terpenoid biosynthetic process"/>
    <property type="evidence" value="ECO:0007669"/>
    <property type="project" value="InterPro"/>
</dbReference>
<evidence type="ECO:0000256" key="8">
    <source>
        <dbReference type="ARBA" id="ARBA00022679"/>
    </source>
</evidence>
<gene>
    <name evidence="16" type="primary">ispD</name>
    <name evidence="14" type="synonym">ispDF</name>
    <name evidence="16" type="ORF">E5R92_01305</name>
</gene>
<dbReference type="UniPathway" id="UPA00056">
    <property type="reaction ID" value="UER00093"/>
</dbReference>
<keyword evidence="10 14" id="KW-0479">Metal-binding</keyword>
<evidence type="ECO:0000256" key="10">
    <source>
        <dbReference type="ARBA" id="ARBA00022723"/>
    </source>
</evidence>
<evidence type="ECO:0000259" key="15">
    <source>
        <dbReference type="Pfam" id="PF02542"/>
    </source>
</evidence>
<comment type="catalytic activity">
    <reaction evidence="1 14">
        <text>4-CDP-2-C-methyl-D-erythritol 2-phosphate = 2-C-methyl-D-erythritol 2,4-cyclic diphosphate + CMP</text>
        <dbReference type="Rhea" id="RHEA:23864"/>
        <dbReference type="ChEBI" id="CHEBI:57919"/>
        <dbReference type="ChEBI" id="CHEBI:58483"/>
        <dbReference type="ChEBI" id="CHEBI:60377"/>
        <dbReference type="EC" id="4.6.1.12"/>
    </reaction>
</comment>
<comment type="caution">
    <text evidence="14">Lacks conserved residue(s) required for the propagation of feature annotation.</text>
</comment>
<feature type="site" description="Positions MEP for the nucleophilic attack" evidence="14">
    <location>
        <position position="201"/>
    </location>
</feature>
<reference evidence="16 17" key="1">
    <citation type="journal article" date="2020" name="Nat. Microbiol.">
        <title>Lysogenic host-virus interactions in SAR11 marine bacteria.</title>
        <authorList>
            <person name="Morris R.M."/>
            <person name="Cain K.R."/>
            <person name="Hvorecny K.L."/>
            <person name="Kollman J.M."/>
        </authorList>
    </citation>
    <scope>NUCLEOTIDE SEQUENCE [LARGE SCALE GENOMIC DNA]</scope>
    <source>
        <strain evidence="16 17">NP1</strain>
    </source>
</reference>
<dbReference type="PANTHER" id="PTHR43181">
    <property type="entry name" value="2-C-METHYL-D-ERYTHRITOL 2,4-CYCLODIPHOSPHATE SYNTHASE, CHLOROPLASTIC"/>
    <property type="match status" value="1"/>
</dbReference>
<dbReference type="EC" id="2.7.7.60" evidence="14"/>
<organism evidence="16 17">
    <name type="scientific">Candidatus Pelagibacter giovannonii</name>
    <dbReference type="NCBI Taxonomy" id="2563896"/>
    <lineage>
        <taxon>Bacteria</taxon>
        <taxon>Pseudomonadati</taxon>
        <taxon>Pseudomonadota</taxon>
        <taxon>Alphaproteobacteria</taxon>
        <taxon>Candidatus Pelagibacterales</taxon>
        <taxon>Candidatus Pelagibacteraceae</taxon>
        <taxon>Candidatus Pelagibacter</taxon>
    </lineage>
</organism>
<keyword evidence="13 14" id="KW-0511">Multifunctional enzyme</keyword>
<evidence type="ECO:0000256" key="7">
    <source>
        <dbReference type="ARBA" id="ARBA00009789"/>
    </source>
</evidence>
<dbReference type="Gene3D" id="3.90.550.10">
    <property type="entry name" value="Spore Coat Polysaccharide Biosynthesis Protein SpsA, Chain A"/>
    <property type="match status" value="1"/>
</dbReference>
<dbReference type="EMBL" id="CP038852">
    <property type="protein sequence ID" value="QIZ20424.1"/>
    <property type="molecule type" value="Genomic_DNA"/>
</dbReference>
<evidence type="ECO:0000256" key="4">
    <source>
        <dbReference type="ARBA" id="ARBA00004709"/>
    </source>
</evidence>
<keyword evidence="12 14" id="KW-0456">Lyase</keyword>
<evidence type="ECO:0000256" key="2">
    <source>
        <dbReference type="ARBA" id="ARBA00001282"/>
    </source>
</evidence>
<dbReference type="SUPFAM" id="SSF53448">
    <property type="entry name" value="Nucleotide-diphospho-sugar transferases"/>
    <property type="match status" value="1"/>
</dbReference>
<dbReference type="InterPro" id="IPR020555">
    <property type="entry name" value="MECDP_synthase_CS"/>
</dbReference>
<dbReference type="Pfam" id="PF01128">
    <property type="entry name" value="IspD"/>
    <property type="match status" value="1"/>
</dbReference>
<dbReference type="GO" id="GO:0008685">
    <property type="term" value="F:2-C-methyl-D-erythritol 2,4-cyclodiphosphate synthase activity"/>
    <property type="evidence" value="ECO:0007669"/>
    <property type="project" value="UniProtKB-UniRule"/>
</dbReference>
<proteinExistence type="inferred from homology"/>
<comment type="cofactor">
    <cofactor evidence="3 14">
        <name>a divalent metal cation</name>
        <dbReference type="ChEBI" id="CHEBI:60240"/>
    </cofactor>
</comment>
<comment type="pathway">
    <text evidence="4 14">Isoprenoid biosynthesis; isopentenyl diphosphate biosynthesis via DXP pathway; isopentenyl diphosphate from 1-deoxy-D-xylulose 5-phosphate: step 4/6.</text>
</comment>
<keyword evidence="9 14" id="KW-0548">Nucleotidyltransferase</keyword>
<dbReference type="PROSITE" id="PS01295">
    <property type="entry name" value="ISPD"/>
    <property type="match status" value="1"/>
</dbReference>
<dbReference type="CDD" id="cd02516">
    <property type="entry name" value="CDP-ME_synthetase"/>
    <property type="match status" value="1"/>
</dbReference>
<evidence type="ECO:0000256" key="1">
    <source>
        <dbReference type="ARBA" id="ARBA00000200"/>
    </source>
</evidence>
<name>A0A6H1Q0S7_9PROT</name>
<feature type="binding site" evidence="14">
    <location>
        <begin position="247"/>
        <end position="248"/>
    </location>
    <ligand>
        <name>4-CDP-2-C-methyl-D-erythritol 2-phosphate</name>
        <dbReference type="ChEBI" id="CHEBI:57919"/>
    </ligand>
</feature>
<evidence type="ECO:0000313" key="17">
    <source>
        <dbReference type="Proteomes" id="UP000501094"/>
    </source>
</evidence>
<dbReference type="Proteomes" id="UP000501094">
    <property type="component" value="Chromosome"/>
</dbReference>
<feature type="binding site" evidence="14">
    <location>
        <begin position="221"/>
        <end position="223"/>
    </location>
    <ligand>
        <name>4-CDP-2-C-methyl-D-erythritol 2-phosphate</name>
        <dbReference type="ChEBI" id="CHEBI:57919"/>
    </ligand>
</feature>
<dbReference type="KEGG" id="peg:E5R92_01305"/>
<feature type="binding site" evidence="14">
    <location>
        <position position="223"/>
    </location>
    <ligand>
        <name>a divalent metal cation</name>
        <dbReference type="ChEBI" id="CHEBI:60240"/>
    </ligand>
</feature>
<dbReference type="InterPro" id="IPR003526">
    <property type="entry name" value="MECDP_synthase"/>
</dbReference>
<comment type="similarity">
    <text evidence="7">Belongs to the IspD/TarI cytidylyltransferase family. IspD subfamily.</text>
</comment>
<feature type="binding site" evidence="14">
    <location>
        <position position="255"/>
    </location>
    <ligand>
        <name>a divalent metal cation</name>
        <dbReference type="ChEBI" id="CHEBI:60240"/>
    </ligand>
</feature>
<dbReference type="PANTHER" id="PTHR43181:SF1">
    <property type="entry name" value="2-C-METHYL-D-ERYTHRITOL 2,4-CYCLODIPHOSPHATE SYNTHASE, CHLOROPLASTIC"/>
    <property type="match status" value="1"/>
</dbReference>
<evidence type="ECO:0000256" key="14">
    <source>
        <dbReference type="HAMAP-Rule" id="MF_01520"/>
    </source>
</evidence>
<feature type="site" description="Positions MEP for the nucleophilic attack" evidence="14">
    <location>
        <position position="148"/>
    </location>
</feature>
<evidence type="ECO:0000256" key="13">
    <source>
        <dbReference type="ARBA" id="ARBA00023268"/>
    </source>
</evidence>
<dbReference type="InterPro" id="IPR001228">
    <property type="entry name" value="IspD"/>
</dbReference>
<evidence type="ECO:0000256" key="3">
    <source>
        <dbReference type="ARBA" id="ARBA00001968"/>
    </source>
</evidence>
<dbReference type="InterPro" id="IPR029044">
    <property type="entry name" value="Nucleotide-diphossugar_trans"/>
</dbReference>
<evidence type="ECO:0000256" key="9">
    <source>
        <dbReference type="ARBA" id="ARBA00022695"/>
    </source>
</evidence>
<comment type="similarity">
    <text evidence="14">In the C-terminal section; belongs to the IspF family.</text>
</comment>
<comment type="similarity">
    <text evidence="6">Belongs to the IspF family.</text>
</comment>
<evidence type="ECO:0000256" key="5">
    <source>
        <dbReference type="ARBA" id="ARBA00004787"/>
    </source>
</evidence>
<dbReference type="HAMAP" id="MF_00107">
    <property type="entry name" value="IspF"/>
    <property type="match status" value="1"/>
</dbReference>
<dbReference type="SUPFAM" id="SSF69765">
    <property type="entry name" value="IpsF-like"/>
    <property type="match status" value="1"/>
</dbReference>
<feature type="domain" description="2-C-methyl-D-erythritol 2,4-cyclodiphosphate synthase" evidence="15">
    <location>
        <begin position="215"/>
        <end position="367"/>
    </location>
</feature>
<comment type="function">
    <text evidence="14">Bifunctional enzyme that catalyzes the formation of 4-diphosphocytidyl-2-C-methyl-D-erythritol from CTP and 2-C-methyl-D-erythritol 4-phosphate (MEP) (IspD), and catalyzes the conversion of 4-diphosphocytidyl-2-C-methyl-D-erythritol 2-phosphate (CDP-ME2P) to 2-C-methyl-D-erythritol 2,4-cyclodiphosphate (ME-CPP) with a corresponding release of cytidine 5-monophosphate (CMP) (IspF).</text>
</comment>
<feature type="region of interest" description="2-C-methyl-D-erythritol 2,4-cyclodiphosphate synthase" evidence="14">
    <location>
        <begin position="215"/>
        <end position="371"/>
    </location>
</feature>
<feature type="binding site" evidence="14">
    <location>
        <position position="221"/>
    </location>
    <ligand>
        <name>a divalent metal cation</name>
        <dbReference type="ChEBI" id="CHEBI:60240"/>
    </ligand>
</feature>
<dbReference type="NCBIfam" id="TIGR00453">
    <property type="entry name" value="ispD"/>
    <property type="match status" value="1"/>
</dbReference>
<dbReference type="EC" id="4.6.1.12" evidence="14"/>
<protein>
    <recommendedName>
        <fullName evidence="14">Bifunctional enzyme IspD/IspF</fullName>
    </recommendedName>
    <domain>
        <recommendedName>
            <fullName evidence="14">2-C-methyl-D-erythritol 4-phosphate cytidylyltransferase</fullName>
            <ecNumber evidence="14">2.7.7.60</ecNumber>
        </recommendedName>
        <alternativeName>
            <fullName evidence="14">4-diphosphocytidyl-2C-methyl-D-erythritol synthase</fullName>
        </alternativeName>
        <alternativeName>
            <fullName evidence="14">MEP cytidylyltransferase</fullName>
            <shortName evidence="14">MCT</shortName>
        </alternativeName>
    </domain>
    <domain>
        <recommendedName>
            <fullName evidence="14">2-C-methyl-D-erythritol 2,4-cyclodiphosphate synthase</fullName>
            <shortName evidence="14">MECDP-synthase</shortName>
            <shortName evidence="14">MECPP-synthase</shortName>
            <shortName evidence="14">MECPS</shortName>
            <ecNumber evidence="14">4.6.1.12</ecNumber>
        </recommendedName>
    </domain>
</protein>
<dbReference type="Pfam" id="PF02542">
    <property type="entry name" value="YgbB"/>
    <property type="match status" value="1"/>
</dbReference>
<dbReference type="InterPro" id="IPR018294">
    <property type="entry name" value="ISPD_synthase_CS"/>
</dbReference>
<dbReference type="GO" id="GO:0019288">
    <property type="term" value="P:isopentenyl diphosphate biosynthetic process, methylerythritol 4-phosphate pathway"/>
    <property type="evidence" value="ECO:0007669"/>
    <property type="project" value="UniProtKB-UniRule"/>
</dbReference>
<accession>A0A6H1Q0S7</accession>
<comment type="catalytic activity">
    <reaction evidence="2 14">
        <text>2-C-methyl-D-erythritol 4-phosphate + CTP + H(+) = 4-CDP-2-C-methyl-D-erythritol + diphosphate</text>
        <dbReference type="Rhea" id="RHEA:13429"/>
        <dbReference type="ChEBI" id="CHEBI:15378"/>
        <dbReference type="ChEBI" id="CHEBI:33019"/>
        <dbReference type="ChEBI" id="CHEBI:37563"/>
        <dbReference type="ChEBI" id="CHEBI:57823"/>
        <dbReference type="ChEBI" id="CHEBI:58262"/>
        <dbReference type="EC" id="2.7.7.60"/>
    </reaction>
</comment>
<evidence type="ECO:0000313" key="16">
    <source>
        <dbReference type="EMBL" id="QIZ20424.1"/>
    </source>
</evidence>
<dbReference type="InterPro" id="IPR036571">
    <property type="entry name" value="MECDP_synthase_sf"/>
</dbReference>
<feature type="site" description="Transition state stabilizer" evidence="14">
    <location>
        <position position="346"/>
    </location>
</feature>
<dbReference type="GO" id="GO:0050518">
    <property type="term" value="F:2-C-methyl-D-erythritol 4-phosphate cytidylyltransferase activity"/>
    <property type="evidence" value="ECO:0007669"/>
    <property type="project" value="UniProtKB-UniRule"/>
</dbReference>
<comment type="pathway">
    <text evidence="5 14">Isoprenoid biosynthesis; isopentenyl diphosphate biosynthesis via DXP pathway; isopentenyl diphosphate from 1-deoxy-D-xylulose 5-phosphate: step 2/6.</text>
</comment>